<dbReference type="EMBL" id="JASPKY010000180">
    <property type="protein sequence ID" value="KAK9723424.1"/>
    <property type="molecule type" value="Genomic_DNA"/>
</dbReference>
<keyword evidence="6" id="KW-1185">Reference proteome</keyword>
<comment type="caution">
    <text evidence="5">The sequence shown here is derived from an EMBL/GenBank/DDBJ whole genome shotgun (WGS) entry which is preliminary data.</text>
</comment>
<keyword evidence="3" id="KW-0175">Coiled coil</keyword>
<protein>
    <submittedName>
        <fullName evidence="5">Tc5 transposase DNA-binding domain</fullName>
    </submittedName>
</protein>
<dbReference type="AlphaFoldDB" id="A0AAW1KVA4"/>
<evidence type="ECO:0000256" key="2">
    <source>
        <dbReference type="ARBA" id="ARBA00023125"/>
    </source>
</evidence>
<feature type="coiled-coil region" evidence="3">
    <location>
        <begin position="13"/>
        <end position="62"/>
    </location>
</feature>
<dbReference type="SMART" id="SM00674">
    <property type="entry name" value="CENPB"/>
    <property type="match status" value="1"/>
</dbReference>
<dbReference type="InterPro" id="IPR009057">
    <property type="entry name" value="Homeodomain-like_sf"/>
</dbReference>
<dbReference type="SUPFAM" id="SSF46689">
    <property type="entry name" value="Homeodomain-like"/>
    <property type="match status" value="1"/>
</dbReference>
<dbReference type="GO" id="GO:0003677">
    <property type="term" value="F:DNA binding"/>
    <property type="evidence" value="ECO:0007669"/>
    <property type="project" value="UniProtKB-KW"/>
</dbReference>
<evidence type="ECO:0000256" key="1">
    <source>
        <dbReference type="ARBA" id="ARBA00004123"/>
    </source>
</evidence>
<feature type="domain" description="HTH CENPB-type" evidence="4">
    <location>
        <begin position="40"/>
        <end position="120"/>
    </location>
</feature>
<name>A0AAW1KVA4_POPJA</name>
<evidence type="ECO:0000313" key="5">
    <source>
        <dbReference type="EMBL" id="KAK9723424.1"/>
    </source>
</evidence>
<dbReference type="PROSITE" id="PS51253">
    <property type="entry name" value="HTH_CENPB"/>
    <property type="match status" value="1"/>
</dbReference>
<evidence type="ECO:0000259" key="4">
    <source>
        <dbReference type="PROSITE" id="PS51253"/>
    </source>
</evidence>
<dbReference type="Gene3D" id="1.10.10.60">
    <property type="entry name" value="Homeodomain-like"/>
    <property type="match status" value="1"/>
</dbReference>
<evidence type="ECO:0000313" key="6">
    <source>
        <dbReference type="Proteomes" id="UP001458880"/>
    </source>
</evidence>
<accession>A0AAW1KVA4</accession>
<reference evidence="5 6" key="1">
    <citation type="journal article" date="2024" name="BMC Genomics">
        <title>De novo assembly and annotation of Popillia japonica's genome with initial clues to its potential as an invasive pest.</title>
        <authorList>
            <person name="Cucini C."/>
            <person name="Boschi S."/>
            <person name="Funari R."/>
            <person name="Cardaioli E."/>
            <person name="Iannotti N."/>
            <person name="Marturano G."/>
            <person name="Paoli F."/>
            <person name="Bruttini M."/>
            <person name="Carapelli A."/>
            <person name="Frati F."/>
            <person name="Nardi F."/>
        </authorList>
    </citation>
    <scope>NUCLEOTIDE SEQUENCE [LARGE SCALE GENOMIC DNA]</scope>
    <source>
        <strain evidence="5">DMR45628</strain>
    </source>
</reference>
<dbReference type="Pfam" id="PF03221">
    <property type="entry name" value="HTH_Tnp_Tc5"/>
    <property type="match status" value="1"/>
</dbReference>
<organism evidence="5 6">
    <name type="scientific">Popillia japonica</name>
    <name type="common">Japanese beetle</name>
    <dbReference type="NCBI Taxonomy" id="7064"/>
    <lineage>
        <taxon>Eukaryota</taxon>
        <taxon>Metazoa</taxon>
        <taxon>Ecdysozoa</taxon>
        <taxon>Arthropoda</taxon>
        <taxon>Hexapoda</taxon>
        <taxon>Insecta</taxon>
        <taxon>Pterygota</taxon>
        <taxon>Neoptera</taxon>
        <taxon>Endopterygota</taxon>
        <taxon>Coleoptera</taxon>
        <taxon>Polyphaga</taxon>
        <taxon>Scarabaeiformia</taxon>
        <taxon>Scarabaeidae</taxon>
        <taxon>Rutelinae</taxon>
        <taxon>Popillia</taxon>
    </lineage>
</organism>
<dbReference type="Proteomes" id="UP001458880">
    <property type="component" value="Unassembled WGS sequence"/>
</dbReference>
<gene>
    <name evidence="5" type="ORF">QE152_g19207</name>
</gene>
<sequence>MEYVHSALSKIISKRQNREIEEMERSLKLWIDDHSALSKIISKRQNREIEEMERSLKLWIDDHHRKSIPVDLSIIQAKALSLHGDLKNRLGEGVADVPVFHASKSWFDRFKARACLNNIKLTGEA</sequence>
<dbReference type="InterPro" id="IPR006600">
    <property type="entry name" value="HTH_CenpB_DNA-bd_dom"/>
</dbReference>
<dbReference type="GO" id="GO:0005634">
    <property type="term" value="C:nucleus"/>
    <property type="evidence" value="ECO:0007669"/>
    <property type="project" value="UniProtKB-SubCell"/>
</dbReference>
<comment type="subcellular location">
    <subcellularLocation>
        <location evidence="1">Nucleus</location>
    </subcellularLocation>
</comment>
<keyword evidence="2 5" id="KW-0238">DNA-binding</keyword>
<proteinExistence type="predicted"/>
<evidence type="ECO:0000256" key="3">
    <source>
        <dbReference type="SAM" id="Coils"/>
    </source>
</evidence>